<dbReference type="InterPro" id="IPR036986">
    <property type="entry name" value="S4_RNA-bd_sf"/>
</dbReference>
<sequence>MSSLLKYKTLRQLRIPVWPWRKLNPKHTAWMAKEVRRAKKKVTKPLVPRPPKTPTFYGMTLLRILKTVYGPSNTSTFVNLFSKAKKTSVPSLQAFLQLLEMRLDVILYRARFATSYLQLHQWIAHGKVCVNGQVVTTKGRLLSPGDVVSIHPQAVSSVEESMRTFWAHAPLSQPTPTTFCPRRKLVRREAFVRDQSGRLVKTLLHASTLKTKKNKVSSLWWKPTHLEINYQTLHLVVLWHPQTLVLPTILKSTHLKAAVAR</sequence>
<organism evidence="8">
    <name type="scientific">Micromonas pusilla (strain CCMP1545)</name>
    <name type="common">Picoplanktonic green alga</name>
    <dbReference type="NCBI Taxonomy" id="564608"/>
    <lineage>
        <taxon>Eukaryota</taxon>
        <taxon>Viridiplantae</taxon>
        <taxon>Chlorophyta</taxon>
        <taxon>Mamiellophyceae</taxon>
        <taxon>Mamiellales</taxon>
        <taxon>Mamiellaceae</taxon>
        <taxon>Micromonas</taxon>
    </lineage>
</organism>
<keyword evidence="8" id="KW-0496">Mitochondrion</keyword>
<dbReference type="GO" id="GO:0042274">
    <property type="term" value="P:ribosomal small subunit biogenesis"/>
    <property type="evidence" value="ECO:0007669"/>
    <property type="project" value="TreeGrafter"/>
</dbReference>
<reference evidence="8" key="1">
    <citation type="submission" date="2009-03" db="EMBL/GenBank/DDBJ databases">
        <title>Green evolution and dynamic adaptations revealed by genomes of the marine picoeukaryotes Micromonas.</title>
        <authorList>
            <person name="Worden A.Z."/>
            <person name="Lee J.-H."/>
            <person name="Mock T."/>
            <person name="Rouze P."/>
            <person name="Simmons M.P."/>
            <person name="Aerts A.L."/>
            <person name="Allen A.E."/>
            <person name="Cuvelier M.L."/>
            <person name="Derelle E."/>
            <person name="Everett M.V."/>
            <person name="Foulon E."/>
            <person name="Grimwood J."/>
            <person name="Gundlach H."/>
            <person name="Henrissat B."/>
            <person name="Napoli C."/>
            <person name="McDonald S.M."/>
            <person name="Schnitzler Parker M."/>
            <person name="Rombauts S."/>
            <person name="Salamov A."/>
            <person name="Von Dassow P."/>
            <person name="Badger J.H."/>
            <person name="Coutinho P.M."/>
            <person name="Demir E."/>
            <person name="Dubchak I."/>
            <person name="Gentemann C."/>
            <person name="Eikrem W."/>
            <person name="Gready J.E."/>
            <person name="John U."/>
            <person name="Lanier W."/>
            <person name="Lindquist E.A."/>
            <person name="Lucas S."/>
            <person name="Mayer K.F.X."/>
            <person name="Moreau H."/>
            <person name="Not F."/>
            <person name="Otillar R."/>
            <person name="Panaud O."/>
            <person name="Pangilinan J."/>
            <person name="Paulsen I."/>
            <person name="Piegu B."/>
            <person name="Poliakov A."/>
            <person name="Robbens S."/>
            <person name="Schmutz J."/>
            <person name="Toulza E."/>
            <person name="Wyss T."/>
            <person name="Zelensky A."/>
            <person name="Zhou K."/>
            <person name="Armbrust E.V."/>
            <person name="Bhattacharya D."/>
            <person name="Goodenough U.W."/>
            <person name="Van de Peer Y."/>
            <person name="Grigoriev I.V."/>
        </authorList>
    </citation>
    <scope>NUCLEOTIDE SEQUENCE</scope>
    <source>
        <strain evidence="8">CCMP1545</strain>
    </source>
</reference>
<evidence type="ECO:0000256" key="2">
    <source>
        <dbReference type="ARBA" id="ARBA00022730"/>
    </source>
</evidence>
<proteinExistence type="inferred from homology"/>
<dbReference type="SMART" id="SM00363">
    <property type="entry name" value="S4"/>
    <property type="match status" value="1"/>
</dbReference>
<evidence type="ECO:0000256" key="6">
    <source>
        <dbReference type="PROSITE-ProRule" id="PRU00182"/>
    </source>
</evidence>
<geneLocation type="mitochondrion" evidence="8"/>
<dbReference type="PANTHER" id="PTHR11831">
    <property type="entry name" value="30S 40S RIBOSOMAL PROTEIN"/>
    <property type="match status" value="1"/>
</dbReference>
<evidence type="ECO:0000259" key="7">
    <source>
        <dbReference type="SMART" id="SM00363"/>
    </source>
</evidence>
<dbReference type="GO" id="GO:0015935">
    <property type="term" value="C:small ribosomal subunit"/>
    <property type="evidence" value="ECO:0007669"/>
    <property type="project" value="TreeGrafter"/>
</dbReference>
<keyword evidence="4 8" id="KW-0689">Ribosomal protein</keyword>
<dbReference type="Pfam" id="PF01479">
    <property type="entry name" value="S4"/>
    <property type="match status" value="1"/>
</dbReference>
<comment type="similarity">
    <text evidence="1">Belongs to the universal ribosomal protein uS4 family.</text>
</comment>
<keyword evidence="2" id="KW-0699">rRNA-binding</keyword>
<name>C1KRA9_MICPC</name>
<keyword evidence="5" id="KW-0687">Ribonucleoprotein</keyword>
<dbReference type="PANTHER" id="PTHR11831:SF4">
    <property type="entry name" value="SMALL RIBOSOMAL SUBUNIT PROTEIN US4M"/>
    <property type="match status" value="1"/>
</dbReference>
<accession>C1KRA9</accession>
<dbReference type="PROSITE" id="PS50889">
    <property type="entry name" value="S4"/>
    <property type="match status" value="1"/>
</dbReference>
<dbReference type="CDD" id="cd00165">
    <property type="entry name" value="S4"/>
    <property type="match status" value="1"/>
</dbReference>
<feature type="domain" description="RNA-binding S4" evidence="7">
    <location>
        <begin position="101"/>
        <end position="159"/>
    </location>
</feature>
<dbReference type="InterPro" id="IPR002942">
    <property type="entry name" value="S4_RNA-bd"/>
</dbReference>
<protein>
    <submittedName>
        <fullName evidence="8">Ribosomal protein S4</fullName>
    </submittedName>
</protein>
<dbReference type="AlphaFoldDB" id="C1KRA9"/>
<evidence type="ECO:0000256" key="1">
    <source>
        <dbReference type="ARBA" id="ARBA00007465"/>
    </source>
</evidence>
<evidence type="ECO:0000256" key="4">
    <source>
        <dbReference type="ARBA" id="ARBA00022980"/>
    </source>
</evidence>
<evidence type="ECO:0000313" key="8">
    <source>
        <dbReference type="EMBL" id="ACO50741.1"/>
    </source>
</evidence>
<dbReference type="EMBL" id="FJ858268">
    <property type="protein sequence ID" value="ACO50741.1"/>
    <property type="molecule type" value="Genomic_DNA"/>
</dbReference>
<dbReference type="GO" id="GO:0003735">
    <property type="term" value="F:structural constituent of ribosome"/>
    <property type="evidence" value="ECO:0007669"/>
    <property type="project" value="TreeGrafter"/>
</dbReference>
<dbReference type="InterPro" id="IPR022801">
    <property type="entry name" value="Ribosomal_uS4"/>
</dbReference>
<gene>
    <name evidence="8" type="ORF">MicpuC_mit61</name>
</gene>
<dbReference type="SUPFAM" id="SSF55174">
    <property type="entry name" value="Alpha-L RNA-binding motif"/>
    <property type="match status" value="1"/>
</dbReference>
<evidence type="ECO:0000256" key="3">
    <source>
        <dbReference type="ARBA" id="ARBA00022884"/>
    </source>
</evidence>
<dbReference type="Gene3D" id="3.10.290.10">
    <property type="entry name" value="RNA-binding S4 domain"/>
    <property type="match status" value="1"/>
</dbReference>
<keyword evidence="3 6" id="KW-0694">RNA-binding</keyword>
<evidence type="ECO:0000256" key="5">
    <source>
        <dbReference type="ARBA" id="ARBA00023274"/>
    </source>
</evidence>
<dbReference type="GO" id="GO:0019843">
    <property type="term" value="F:rRNA binding"/>
    <property type="evidence" value="ECO:0007669"/>
    <property type="project" value="UniProtKB-KW"/>
</dbReference>